<comment type="caution">
    <text evidence="8">The sequence shown here is derived from an EMBL/GenBank/DDBJ whole genome shotgun (WGS) entry which is preliminary data.</text>
</comment>
<dbReference type="InterPro" id="IPR014755">
    <property type="entry name" value="Cu-Rt/internalin_Ig-like"/>
</dbReference>
<proteinExistence type="predicted"/>
<evidence type="ECO:0000256" key="3">
    <source>
        <dbReference type="ARBA" id="ARBA00022729"/>
    </source>
</evidence>
<accession>A0ABT9YIC9</accession>
<evidence type="ECO:0000256" key="5">
    <source>
        <dbReference type="SAM" id="MobiDB-lite"/>
    </source>
</evidence>
<dbReference type="RefSeq" id="WP_306982795.1">
    <property type="nucleotide sequence ID" value="NZ_JAUSUA010000003.1"/>
</dbReference>
<keyword evidence="6" id="KW-1133">Transmembrane helix</keyword>
<dbReference type="Pfam" id="PF04234">
    <property type="entry name" value="CopC"/>
    <property type="match status" value="1"/>
</dbReference>
<keyword evidence="2" id="KW-0479">Metal-binding</keyword>
<dbReference type="SUPFAM" id="SSF81296">
    <property type="entry name" value="E set domains"/>
    <property type="match status" value="1"/>
</dbReference>
<sequence length="195" mass="20901">MVTKEVGKRSLLAALLAIVLLWAFMPTVVSAHSQLESSSPEDGQTLEESIDSVVLEFSAGIESASTITILNEAEEEIPVDINVNASSLDAQTEAPLPNGEYRIVYTILSEDSHPVEGEISFVVNAEEPEESASEEADSDQTEVPPVEEEQEEPVEAPDTDVETESSGFSFIWIVVVVAAIGLIAGVAGRMAKRNK</sequence>
<keyword evidence="6" id="KW-0472">Membrane</keyword>
<evidence type="ECO:0000259" key="7">
    <source>
        <dbReference type="Pfam" id="PF04234"/>
    </source>
</evidence>
<organism evidence="8 9">
    <name type="scientific">Alkalicoccobacillus murimartini</name>
    <dbReference type="NCBI Taxonomy" id="171685"/>
    <lineage>
        <taxon>Bacteria</taxon>
        <taxon>Bacillati</taxon>
        <taxon>Bacillota</taxon>
        <taxon>Bacilli</taxon>
        <taxon>Bacillales</taxon>
        <taxon>Bacillaceae</taxon>
        <taxon>Alkalicoccobacillus</taxon>
    </lineage>
</organism>
<evidence type="ECO:0000256" key="1">
    <source>
        <dbReference type="ARBA" id="ARBA00004196"/>
    </source>
</evidence>
<evidence type="ECO:0000256" key="2">
    <source>
        <dbReference type="ARBA" id="ARBA00022723"/>
    </source>
</evidence>
<dbReference type="InterPro" id="IPR007348">
    <property type="entry name" value="CopC_dom"/>
</dbReference>
<dbReference type="InterPro" id="IPR032694">
    <property type="entry name" value="CopC/D"/>
</dbReference>
<evidence type="ECO:0000313" key="8">
    <source>
        <dbReference type="EMBL" id="MDQ0207461.1"/>
    </source>
</evidence>
<dbReference type="PANTHER" id="PTHR34820">
    <property type="entry name" value="INNER MEMBRANE PROTEIN YEBZ"/>
    <property type="match status" value="1"/>
</dbReference>
<feature type="domain" description="CopC" evidence="7">
    <location>
        <begin position="32"/>
        <end position="123"/>
    </location>
</feature>
<comment type="subcellular location">
    <subcellularLocation>
        <location evidence="1">Cell envelope</location>
    </subcellularLocation>
</comment>
<dbReference type="PANTHER" id="PTHR34820:SF4">
    <property type="entry name" value="INNER MEMBRANE PROTEIN YEBZ"/>
    <property type="match status" value="1"/>
</dbReference>
<dbReference type="Gene3D" id="2.60.40.1220">
    <property type="match status" value="1"/>
</dbReference>
<feature type="transmembrane region" description="Helical" evidence="6">
    <location>
        <begin position="170"/>
        <end position="191"/>
    </location>
</feature>
<keyword evidence="3" id="KW-0732">Signal</keyword>
<evidence type="ECO:0000256" key="4">
    <source>
        <dbReference type="ARBA" id="ARBA00023008"/>
    </source>
</evidence>
<evidence type="ECO:0000313" key="9">
    <source>
        <dbReference type="Proteomes" id="UP001225034"/>
    </source>
</evidence>
<dbReference type="InterPro" id="IPR014756">
    <property type="entry name" value="Ig_E-set"/>
</dbReference>
<feature type="region of interest" description="Disordered" evidence="5">
    <location>
        <begin position="126"/>
        <end position="162"/>
    </location>
</feature>
<reference evidence="8 9" key="1">
    <citation type="submission" date="2023-07" db="EMBL/GenBank/DDBJ databases">
        <title>Genomic Encyclopedia of Type Strains, Phase IV (KMG-IV): sequencing the most valuable type-strain genomes for metagenomic binning, comparative biology and taxonomic classification.</title>
        <authorList>
            <person name="Goeker M."/>
        </authorList>
    </citation>
    <scope>NUCLEOTIDE SEQUENCE [LARGE SCALE GENOMIC DNA]</scope>
    <source>
        <strain evidence="8 9">DSM 19154</strain>
    </source>
</reference>
<evidence type="ECO:0000256" key="6">
    <source>
        <dbReference type="SAM" id="Phobius"/>
    </source>
</evidence>
<name>A0ABT9YIC9_9BACI</name>
<keyword evidence="6" id="KW-0812">Transmembrane</keyword>
<keyword evidence="4" id="KW-0186">Copper</keyword>
<dbReference type="EMBL" id="JAUSUA010000003">
    <property type="protein sequence ID" value="MDQ0207461.1"/>
    <property type="molecule type" value="Genomic_DNA"/>
</dbReference>
<protein>
    <submittedName>
        <fullName evidence="8">Methionine-rich copper-binding protein CopC</fullName>
    </submittedName>
</protein>
<keyword evidence="9" id="KW-1185">Reference proteome</keyword>
<gene>
    <name evidence="8" type="ORF">J2S05_002262</name>
</gene>
<dbReference type="Proteomes" id="UP001225034">
    <property type="component" value="Unassembled WGS sequence"/>
</dbReference>